<dbReference type="CDD" id="cd09279">
    <property type="entry name" value="RNase_HI_like"/>
    <property type="match status" value="1"/>
</dbReference>
<evidence type="ECO:0000256" key="1">
    <source>
        <dbReference type="SAM" id="MobiDB-lite"/>
    </source>
</evidence>
<dbReference type="InterPro" id="IPR012337">
    <property type="entry name" value="RNaseH-like_sf"/>
</dbReference>
<sequence>MGTLEIELLIGPATFVAVFQVLRIPTSFNLLLGRPWIHRAGAIPSSLHQKVKFIHGDQVVVVQSVGDMFIAAEPVLEISHTDDDLFLTGFTFDEVQTVEIEDFCRDFVAMPFDQHGNTVVLDIMRSMSYLPGMGLGRRQHGPSEFITIPDHDVPFGLGFVPTEADYLYMARLRKERVRARLTHTPFYYPLRPYTRSLADYFVRASEPHAPSDGIVGGLSTTQEAELQRLVQQLRLRDGAPGPSTSVLIAPSSPDRTSLMTLCFPDEINEHGTLAELAEESLTAPALESVKDLIPFDDLIDSHVGIVEGASDFVDPPLSFDVLSGFVSRSDIVSDVSSMDLSIFEYFSVSCDIDLSAPSSPTSQIFYIDDEIAQHDSDDDSSSVSDSDPVDQRVSPAVGDTEIVDFGTADQPRELRIGSDLSTDERDSLIQLLRAYLDVFAWSYEDMSGLDPSIVQHRLPLLPHARPVKQKLRQLHPRWSLQVKEEIQKQLSVGFLSVVEYPEWLANVVPVPKKDGKVRVCVDFRDLNKASPKDDFPLPHIDMLVDSTAGHSMLSFMDGFSGYSQILMAPEDMEKTSFITEWGTYCYRVMPFGLKNAGATYQRAATTLFHDMMHRDVEVYVDDMIVKSRGRSDHLAALERFFERIRQFRLRLNPKKCTFGVTSGKLLGYMVSERGIEVDPDKIRAILDMPAPRTEREVRGFLGRLQYISRFIARLTDICEPIFRLLRKSQPTVWDDQCQRAFERIREYLLSPPVLAPPTPGLPLLLYLSVSDVALGCMLAQLDDSGKDRAIYYLSKRMLDYETRYVTIERYCLALVWATRRLRHYMTEYSVHLISRLDPLRYLFDRPALVGRLMRWLVLLTEFDIHYVTQKSIRGSIVADHLASLPVPDARAIDDDFPDEDVAAVTSLSGWRMYFDGAANHSGYGIGVLLISPHGDHIPRSVRLAFSDRHPATNNIVEYEACILGLETALELGIRQMELFGDSNLVLRQIQGEWKTRDVKLRPYHAYLELLVARFEELRYTHLPRAQNQFADALATLASMIDIPADATVRPLSIESRSAPAYCCLIDDMEIDDGLPWYHDIYHFLRLGVYPEATTAKDRRALRQLATRFVICGETLYRRSPDGMLLLCLDRASADRVMREVHAGVCGPHMGGHMLARKIMRTGYFWLTMETDCCQFVQRCPECQIHGDLIHVPPSELHALTSPWPFSVWGIDIIGKISPKSSNGHEFILVAIDYFTKWVEAASYARLTSSGVASFIRSHIICRYGVPHELISDRGVHFRAEVDTLVQRYGIRHHRSTAYRPQTNGTVEAANKNIKRILRKMVETSRDWSEKLPFALWAYRTSFRTSIGATPYSLVYGMEAVLPVEIEMGSLRVALEQQIPETDWAQARFDQLNLLDERRLRAADHVRAYQRKMARAFKKRVKPRPLHIGDLVLRVIRGLIRDPRGKFRPSWSGPYFIRELSPEGAAWLMDLDGNQFSEPTNVDQLKSFGVQSHHRFSDRHSESPPRFRRSESLSLLSFGVQSHHHYFSQFRRSEPSSVFRSTFRVAFSVSAFRVFITSQLRRSEPSSLLLLVSAFRAIIGFQIDVQSRILGFGIQSRYHFSASVFRAIITTSFSFGVQSHHRFSDRRSESRSRFRRSESLSLLSFGVQSHHHYFSQFRRSEPSSVFRSTFRVAFSVSAFRVFITSQLRRSEPSSLLLSVSAFKAVIGFQIDVQSRVLGFGIQSRYHFSASVFRAIITTSLSFGVQSYHRFSDRHSESHPRFRRSESLSLLSLTETEHINQLISSLSDEIPHIQTFKGKWAVIRGKLSDLRTQVADFGDFPVFKSNPLSIELMQSISQTLQDAVLVASRCRESELSQGKLKTQSDIDSISAKLDRLIKDGEILIGSGVLQDGVLAGSKKEVVRHLHEDMPQIVDI</sequence>
<dbReference type="CDD" id="cd09274">
    <property type="entry name" value="RNase_HI_RT_Ty3"/>
    <property type="match status" value="1"/>
</dbReference>
<name>A0ABY9DU27_VITVI</name>
<dbReference type="InterPro" id="IPR001584">
    <property type="entry name" value="Integrase_cat-core"/>
</dbReference>
<dbReference type="Pfam" id="PF00665">
    <property type="entry name" value="rve"/>
    <property type="match status" value="1"/>
</dbReference>
<dbReference type="Gene3D" id="1.10.340.70">
    <property type="match status" value="1"/>
</dbReference>
<feature type="region of interest" description="Disordered" evidence="1">
    <location>
        <begin position="374"/>
        <end position="393"/>
    </location>
</feature>
<dbReference type="Pfam" id="PF17919">
    <property type="entry name" value="RT_RNaseH_2"/>
    <property type="match status" value="1"/>
</dbReference>
<protein>
    <submittedName>
        <fullName evidence="4">Uncharacterized protein</fullName>
    </submittedName>
</protein>
<accession>A0ABY9DU27</accession>
<dbReference type="InterPro" id="IPR043502">
    <property type="entry name" value="DNA/RNA_pol_sf"/>
</dbReference>
<dbReference type="InterPro" id="IPR036397">
    <property type="entry name" value="RNaseH_sf"/>
</dbReference>
<evidence type="ECO:0000259" key="2">
    <source>
        <dbReference type="PROSITE" id="PS50879"/>
    </source>
</evidence>
<dbReference type="CDD" id="cd01647">
    <property type="entry name" value="RT_LTR"/>
    <property type="match status" value="1"/>
</dbReference>
<dbReference type="SUPFAM" id="SSF53098">
    <property type="entry name" value="Ribonuclease H-like"/>
    <property type="match status" value="2"/>
</dbReference>
<dbReference type="Proteomes" id="UP001227230">
    <property type="component" value="Chromosome 18"/>
</dbReference>
<dbReference type="InterPro" id="IPR002156">
    <property type="entry name" value="RNaseH_domain"/>
</dbReference>
<dbReference type="InterPro" id="IPR041577">
    <property type="entry name" value="RT_RNaseH_2"/>
</dbReference>
<feature type="domain" description="RNase H type-1" evidence="2">
    <location>
        <begin position="906"/>
        <end position="1039"/>
    </location>
</feature>
<dbReference type="EMBL" id="CP126665">
    <property type="protein sequence ID" value="WKA10641.1"/>
    <property type="molecule type" value="Genomic_DNA"/>
</dbReference>
<dbReference type="Gene3D" id="3.10.10.10">
    <property type="entry name" value="HIV Type 1 Reverse Transcriptase, subunit A, domain 1"/>
    <property type="match status" value="1"/>
</dbReference>
<dbReference type="Pfam" id="PF13456">
    <property type="entry name" value="RVT_3"/>
    <property type="match status" value="1"/>
</dbReference>
<dbReference type="SUPFAM" id="SSF56672">
    <property type="entry name" value="DNA/RNA polymerases"/>
    <property type="match status" value="1"/>
</dbReference>
<keyword evidence="5" id="KW-1185">Reference proteome</keyword>
<reference evidence="4 5" key="1">
    <citation type="journal article" date="2023" name="Hortic Res">
        <title>The complete reference genome for grapevine (Vitis vinifera L.) genetics and breeding.</title>
        <authorList>
            <person name="Shi X."/>
            <person name="Cao S."/>
            <person name="Wang X."/>
            <person name="Huang S."/>
            <person name="Wang Y."/>
            <person name="Liu Z."/>
            <person name="Liu W."/>
            <person name="Leng X."/>
            <person name="Peng Y."/>
            <person name="Wang N."/>
            <person name="Wang Y."/>
            <person name="Ma Z."/>
            <person name="Xu X."/>
            <person name="Zhang F."/>
            <person name="Xue H."/>
            <person name="Zhong H."/>
            <person name="Wang Y."/>
            <person name="Zhang K."/>
            <person name="Velt A."/>
            <person name="Avia K."/>
            <person name="Holtgrawe D."/>
            <person name="Grimplet J."/>
            <person name="Matus J.T."/>
            <person name="Ware D."/>
            <person name="Wu X."/>
            <person name="Wang H."/>
            <person name="Liu C."/>
            <person name="Fang Y."/>
            <person name="Rustenholz C."/>
            <person name="Cheng Z."/>
            <person name="Xiao H."/>
            <person name="Zhou Y."/>
        </authorList>
    </citation>
    <scope>NUCLEOTIDE SEQUENCE [LARGE SCALE GENOMIC DNA]</scope>
    <source>
        <strain evidence="5">cv. Pinot noir / PN40024</strain>
        <tissue evidence="4">Leaf</tissue>
    </source>
</reference>
<organism evidence="4 5">
    <name type="scientific">Vitis vinifera</name>
    <name type="common">Grape</name>
    <dbReference type="NCBI Taxonomy" id="29760"/>
    <lineage>
        <taxon>Eukaryota</taxon>
        <taxon>Viridiplantae</taxon>
        <taxon>Streptophyta</taxon>
        <taxon>Embryophyta</taxon>
        <taxon>Tracheophyta</taxon>
        <taxon>Spermatophyta</taxon>
        <taxon>Magnoliopsida</taxon>
        <taxon>eudicotyledons</taxon>
        <taxon>Gunneridae</taxon>
        <taxon>Pentapetalae</taxon>
        <taxon>rosids</taxon>
        <taxon>Vitales</taxon>
        <taxon>Vitaceae</taxon>
        <taxon>Viteae</taxon>
        <taxon>Vitis</taxon>
    </lineage>
</organism>
<dbReference type="PANTHER" id="PTHR48475">
    <property type="entry name" value="RIBONUCLEASE H"/>
    <property type="match status" value="1"/>
</dbReference>
<evidence type="ECO:0000259" key="3">
    <source>
        <dbReference type="PROSITE" id="PS50994"/>
    </source>
</evidence>
<gene>
    <name evidence="4" type="ORF">VitviT2T_028205</name>
</gene>
<dbReference type="Pfam" id="PF00078">
    <property type="entry name" value="RVT_1"/>
    <property type="match status" value="1"/>
</dbReference>
<dbReference type="Pfam" id="PF23005">
    <property type="entry name" value="DUF7032"/>
    <property type="match status" value="1"/>
</dbReference>
<feature type="domain" description="Integrase catalytic" evidence="3">
    <location>
        <begin position="1198"/>
        <end position="1358"/>
    </location>
</feature>
<dbReference type="InterPro" id="IPR000477">
    <property type="entry name" value="RT_dom"/>
</dbReference>
<dbReference type="Gene3D" id="3.30.420.10">
    <property type="entry name" value="Ribonuclease H-like superfamily/Ribonuclease H"/>
    <property type="match status" value="2"/>
</dbReference>
<dbReference type="PANTHER" id="PTHR48475:SF1">
    <property type="entry name" value="RNASE H TYPE-1 DOMAIN-CONTAINING PROTEIN"/>
    <property type="match status" value="1"/>
</dbReference>
<dbReference type="InterPro" id="IPR054296">
    <property type="entry name" value="DUF7032"/>
</dbReference>
<evidence type="ECO:0000313" key="4">
    <source>
        <dbReference type="EMBL" id="WKA10641.1"/>
    </source>
</evidence>
<feature type="compositionally biased region" description="Low complexity" evidence="1">
    <location>
        <begin position="381"/>
        <end position="393"/>
    </location>
</feature>
<dbReference type="Pfam" id="PF17921">
    <property type="entry name" value="Integrase_H2C2"/>
    <property type="match status" value="1"/>
</dbReference>
<dbReference type="Gene3D" id="3.30.70.270">
    <property type="match status" value="2"/>
</dbReference>
<dbReference type="InterPro" id="IPR041588">
    <property type="entry name" value="Integrase_H2C2"/>
</dbReference>
<dbReference type="InterPro" id="IPR043128">
    <property type="entry name" value="Rev_trsase/Diguanyl_cyclase"/>
</dbReference>
<evidence type="ECO:0000313" key="5">
    <source>
        <dbReference type="Proteomes" id="UP001227230"/>
    </source>
</evidence>
<dbReference type="PROSITE" id="PS50994">
    <property type="entry name" value="INTEGRASE"/>
    <property type="match status" value="1"/>
</dbReference>
<dbReference type="PROSITE" id="PS50879">
    <property type="entry name" value="RNASE_H_1"/>
    <property type="match status" value="1"/>
</dbReference>
<proteinExistence type="predicted"/>